<dbReference type="Proteomes" id="UP000001307">
    <property type="component" value="Unassembled WGS sequence"/>
</dbReference>
<dbReference type="EMBL" id="FN653060">
    <property type="protein sequence ID" value="CBY10618.1"/>
    <property type="molecule type" value="Genomic_DNA"/>
</dbReference>
<evidence type="ECO:0000313" key="1">
    <source>
        <dbReference type="EMBL" id="CBY10618.1"/>
    </source>
</evidence>
<gene>
    <name evidence="1" type="ORF">GSOID_T00012770001</name>
</gene>
<sequence>MERSGKIREEPVADWLDVDRETADLLKTFWSEYKRRPENNTPAAELDRNMLTLVTIEDLENAIKAAFALKEKSAQKNAVWLKMTLVDEMVNRLGDDIGAVIDINDLADLLIPEIGSIYQGVHSERAYKAIAEFLQVMNLQTVDHNQMLEFLTKFLRDAFQKMFEWIAYAQCTGIPGPALFMKNPEKWCMTAFCMPRERVDSVSALTEEENVWILQSIDPPRLLGLPKELKNRQQPPEWWKLKDLLDQLHLTEAQDETGTAFRLSLYRKNKGSFDKKTAQWSQLLNKIKEKCDRRKNQVWALNEYEVSTQNAVVMDNIVENMLRILDSEKAEKLTEMKSLWISFFGNPTLNMKIPTHPETPIMPRDAYSRCQLGSPGQLNSGPIFKSPEELKSTECRVGKCTMEVVDQLPLCTLHAHMIELAMDDKTRSTMVRTLAAQDRFTIAHERSQARRQISQMHPATRALFLREMILLRQTRQKVPSTTPEALARSAAMRAQSGTTKDWSAPQFEDNILLTDALAKFARNWSKLSAATKNLPDEPKLVQVSEESQGLAFFVHLTEINEGARFYSPKTVTAEVGPEAASVTDELSDGFGNTEIKLGVATEGIWEPRRRRSAHGRNWRTWRTKRTGTGRSSSSSRVKTQAITKKEKVEEVQILRKFVWSAESWSLIPVERNEAASFPQQVANNKGTWTFATRLVWENEEEQSLGPENLLSEIKNLPSPDEDELERERKRMLLLQLMTGEWEKAGKLEEFRVSRLDLELFALPAAAWEPSSSIMTEYIVTSPFPALSFNEWYANIMANPNGFIFFNNFVVTVGAALADISKANEAEITQIAKKWHQAMNKSPPQIPTTFHEKYHLSREGEHMGFQCLALEWQLVPRVHGRAP</sequence>
<keyword evidence="2" id="KW-1185">Reference proteome</keyword>
<proteinExistence type="predicted"/>
<protein>
    <submittedName>
        <fullName evidence="1">Uncharacterized protein</fullName>
    </submittedName>
</protein>
<accession>E4XJH5</accession>
<organism evidence="1">
    <name type="scientific">Oikopleura dioica</name>
    <name type="common">Tunicate</name>
    <dbReference type="NCBI Taxonomy" id="34765"/>
    <lineage>
        <taxon>Eukaryota</taxon>
        <taxon>Metazoa</taxon>
        <taxon>Chordata</taxon>
        <taxon>Tunicata</taxon>
        <taxon>Appendicularia</taxon>
        <taxon>Copelata</taxon>
        <taxon>Oikopleuridae</taxon>
        <taxon>Oikopleura</taxon>
    </lineage>
</organism>
<evidence type="ECO:0000313" key="2">
    <source>
        <dbReference type="Proteomes" id="UP000001307"/>
    </source>
</evidence>
<reference evidence="1" key="1">
    <citation type="journal article" date="2010" name="Science">
        <title>Plasticity of animal genome architecture unmasked by rapid evolution of a pelagic tunicate.</title>
        <authorList>
            <person name="Denoeud F."/>
            <person name="Henriet S."/>
            <person name="Mungpakdee S."/>
            <person name="Aury J.M."/>
            <person name="Da Silva C."/>
            <person name="Brinkmann H."/>
            <person name="Mikhaleva J."/>
            <person name="Olsen L.C."/>
            <person name="Jubin C."/>
            <person name="Canestro C."/>
            <person name="Bouquet J.M."/>
            <person name="Danks G."/>
            <person name="Poulain J."/>
            <person name="Campsteijn C."/>
            <person name="Adamski M."/>
            <person name="Cross I."/>
            <person name="Yadetie F."/>
            <person name="Muffato M."/>
            <person name="Louis A."/>
            <person name="Butcher S."/>
            <person name="Tsagkogeorga G."/>
            <person name="Konrad A."/>
            <person name="Singh S."/>
            <person name="Jensen M.F."/>
            <person name="Cong E.H."/>
            <person name="Eikeseth-Otteraa H."/>
            <person name="Noel B."/>
            <person name="Anthouard V."/>
            <person name="Porcel B.M."/>
            <person name="Kachouri-Lafond R."/>
            <person name="Nishino A."/>
            <person name="Ugolini M."/>
            <person name="Chourrout P."/>
            <person name="Nishida H."/>
            <person name="Aasland R."/>
            <person name="Huzurbazar S."/>
            <person name="Westhof E."/>
            <person name="Delsuc F."/>
            <person name="Lehrach H."/>
            <person name="Reinhardt R."/>
            <person name="Weissenbach J."/>
            <person name="Roy S.W."/>
            <person name="Artiguenave F."/>
            <person name="Postlethwait J.H."/>
            <person name="Manak J.R."/>
            <person name="Thompson E.M."/>
            <person name="Jaillon O."/>
            <person name="Du Pasquier L."/>
            <person name="Boudinot P."/>
            <person name="Liberles D.A."/>
            <person name="Volff J.N."/>
            <person name="Philippe H."/>
            <person name="Lenhard B."/>
            <person name="Roest Crollius H."/>
            <person name="Wincker P."/>
            <person name="Chourrout D."/>
        </authorList>
    </citation>
    <scope>NUCLEOTIDE SEQUENCE [LARGE SCALE GENOMIC DNA]</scope>
</reference>
<dbReference type="AlphaFoldDB" id="E4XJH5"/>
<name>E4XJH5_OIKDI</name>
<dbReference type="InParanoid" id="E4XJH5"/>